<comment type="caution">
    <text evidence="5">The sequence shown here is derived from an EMBL/GenBank/DDBJ whole genome shotgun (WGS) entry which is preliminary data.</text>
</comment>
<evidence type="ECO:0000259" key="3">
    <source>
        <dbReference type="PROSITE" id="PS51462"/>
    </source>
</evidence>
<keyword evidence="7" id="KW-1185">Reference proteome</keyword>
<dbReference type="CDD" id="cd04663">
    <property type="entry name" value="NUDIX_Hydrolase"/>
    <property type="match status" value="1"/>
</dbReference>
<accession>A0A371YQ01</accession>
<reference evidence="7" key="3">
    <citation type="journal article" date="2019" name="Int. J. Syst. Evol. Microbiol.">
        <title>The Global Catalogue of Microorganisms (GCM) 10K type strain sequencing project: providing services to taxonomists for standard genome sequencing and annotation.</title>
        <authorList>
            <consortium name="The Broad Institute Genomics Platform"/>
            <consortium name="The Broad Institute Genome Sequencing Center for Infectious Disease"/>
            <person name="Wu L."/>
            <person name="Ma J."/>
        </authorList>
    </citation>
    <scope>NUCLEOTIDE SEQUENCE [LARGE SCALE GENOMIC DNA]</scope>
    <source>
        <strain evidence="7">KCTC 62575</strain>
    </source>
</reference>
<reference evidence="5 6" key="2">
    <citation type="submission" date="2018-08" db="EMBL/GenBank/DDBJ databases">
        <title>The draft genome of Acinetobacter sichuanensis strain WCHAc060041.</title>
        <authorList>
            <person name="Qin J."/>
            <person name="Feng Y."/>
            <person name="Zong Z."/>
        </authorList>
    </citation>
    <scope>NUCLEOTIDE SEQUENCE [LARGE SCALE GENOMIC DNA]</scope>
    <source>
        <strain evidence="5 6">WCHAc060041</strain>
    </source>
</reference>
<dbReference type="Gene3D" id="3.90.79.10">
    <property type="entry name" value="Nucleoside Triphosphate Pyrophosphohydrolase"/>
    <property type="match status" value="1"/>
</dbReference>
<reference evidence="4" key="1">
    <citation type="journal article" date="2014" name="Int. J. Syst. Evol. Microbiol.">
        <title>Complete genome of a new Firmicutes species belonging to the dominant human colonic microbiota ('Ruminococcus bicirculans') reveals two chromosomes and a selective capacity to utilize plant glucans.</title>
        <authorList>
            <consortium name="NISC Comparative Sequencing Program"/>
            <person name="Wegmann U."/>
            <person name="Louis P."/>
            <person name="Goesmann A."/>
            <person name="Henrissat B."/>
            <person name="Duncan S.H."/>
            <person name="Flint H.J."/>
        </authorList>
    </citation>
    <scope>NUCLEOTIDE SEQUENCE</scope>
    <source>
        <strain evidence="4">KCTC 62575</strain>
    </source>
</reference>
<evidence type="ECO:0000313" key="7">
    <source>
        <dbReference type="Proteomes" id="UP001595455"/>
    </source>
</evidence>
<evidence type="ECO:0000256" key="1">
    <source>
        <dbReference type="ARBA" id="ARBA00001946"/>
    </source>
</evidence>
<keyword evidence="2" id="KW-0378">Hydrolase</keyword>
<dbReference type="AlphaFoldDB" id="A0A371YQ01"/>
<sequence>MQIKKVVPVILRQHDLGLQLLVFQHPLAGIQIVKGTVELNESLEEAALRELFEETGIQSAHIQKFLGIHYPKENGPDWYVFVCETQENLLDQWVHYCHDDGGLEFKFFWHFLYTKPTSDWHPLFQDLLVFIQDNYESKYK</sequence>
<protein>
    <submittedName>
        <fullName evidence="5">NUDIX domain-containing protein</fullName>
    </submittedName>
</protein>
<dbReference type="InterPro" id="IPR015797">
    <property type="entry name" value="NUDIX_hydrolase-like_dom_sf"/>
</dbReference>
<name>A0A371YQ01_9GAMM</name>
<dbReference type="EMBL" id="JBHRSF010000030">
    <property type="protein sequence ID" value="MFC2995466.1"/>
    <property type="molecule type" value="Genomic_DNA"/>
</dbReference>
<dbReference type="RefSeq" id="WP_107008425.1">
    <property type="nucleotide sequence ID" value="NZ_JBHRSF010000030.1"/>
</dbReference>
<evidence type="ECO:0000313" key="5">
    <source>
        <dbReference type="EMBL" id="RFC83537.1"/>
    </source>
</evidence>
<evidence type="ECO:0000313" key="6">
    <source>
        <dbReference type="Proteomes" id="UP000240957"/>
    </source>
</evidence>
<dbReference type="Proteomes" id="UP001595455">
    <property type="component" value="Unassembled WGS sequence"/>
</dbReference>
<dbReference type="PROSITE" id="PS51462">
    <property type="entry name" value="NUDIX"/>
    <property type="match status" value="1"/>
</dbReference>
<feature type="domain" description="Nudix hydrolase" evidence="3">
    <location>
        <begin position="1"/>
        <end position="132"/>
    </location>
</feature>
<dbReference type="Proteomes" id="UP000240957">
    <property type="component" value="Unassembled WGS sequence"/>
</dbReference>
<dbReference type="GO" id="GO:0016787">
    <property type="term" value="F:hydrolase activity"/>
    <property type="evidence" value="ECO:0007669"/>
    <property type="project" value="UniProtKB-KW"/>
</dbReference>
<proteinExistence type="predicted"/>
<reference evidence="4" key="4">
    <citation type="submission" date="2024-09" db="EMBL/GenBank/DDBJ databases">
        <authorList>
            <person name="Sun Q."/>
            <person name="Mori K."/>
        </authorList>
    </citation>
    <scope>NUCLEOTIDE SEQUENCE</scope>
    <source>
        <strain evidence="4">KCTC 62575</strain>
    </source>
</reference>
<dbReference type="SUPFAM" id="SSF55811">
    <property type="entry name" value="Nudix"/>
    <property type="match status" value="1"/>
</dbReference>
<dbReference type="Pfam" id="PF00293">
    <property type="entry name" value="NUDIX"/>
    <property type="match status" value="1"/>
</dbReference>
<evidence type="ECO:0000256" key="2">
    <source>
        <dbReference type="ARBA" id="ARBA00022801"/>
    </source>
</evidence>
<dbReference type="InterPro" id="IPR020084">
    <property type="entry name" value="NUDIX_hydrolase_CS"/>
</dbReference>
<evidence type="ECO:0000313" key="4">
    <source>
        <dbReference type="EMBL" id="MFC2995466.1"/>
    </source>
</evidence>
<dbReference type="EMBL" id="PYIX02000016">
    <property type="protein sequence ID" value="RFC83537.1"/>
    <property type="molecule type" value="Genomic_DNA"/>
</dbReference>
<gene>
    <name evidence="4" type="ORF">ACFODO_09330</name>
    <name evidence="5" type="ORF">C9E89_011140</name>
</gene>
<dbReference type="InterPro" id="IPR000086">
    <property type="entry name" value="NUDIX_hydrolase_dom"/>
</dbReference>
<organism evidence="5 6">
    <name type="scientific">Acinetobacter sichuanensis</name>
    <dbReference type="NCBI Taxonomy" id="2136183"/>
    <lineage>
        <taxon>Bacteria</taxon>
        <taxon>Pseudomonadati</taxon>
        <taxon>Pseudomonadota</taxon>
        <taxon>Gammaproteobacteria</taxon>
        <taxon>Moraxellales</taxon>
        <taxon>Moraxellaceae</taxon>
        <taxon>Acinetobacter</taxon>
    </lineage>
</organism>
<dbReference type="OrthoDB" id="6717368at2"/>
<dbReference type="PROSITE" id="PS00893">
    <property type="entry name" value="NUDIX_BOX"/>
    <property type="match status" value="1"/>
</dbReference>
<comment type="cofactor">
    <cofactor evidence="1">
        <name>Mg(2+)</name>
        <dbReference type="ChEBI" id="CHEBI:18420"/>
    </cofactor>
</comment>